<evidence type="ECO:0000313" key="2">
    <source>
        <dbReference type="Proteomes" id="UP000190951"/>
    </source>
</evidence>
<keyword evidence="2" id="KW-1185">Reference proteome</keyword>
<dbReference type="AlphaFoldDB" id="A0A1S8MDH2"/>
<dbReference type="EMBL" id="CP096983">
    <property type="protein sequence ID" value="URZ11392.1"/>
    <property type="molecule type" value="Genomic_DNA"/>
</dbReference>
<proteinExistence type="predicted"/>
<name>A0A1S8MDH2_9CLOT</name>
<gene>
    <name evidence="1" type="ORF">CROST_021090</name>
</gene>
<dbReference type="KEGG" id="crw:CROST_021090"/>
<organism evidence="1 2">
    <name type="scientific">Clostridium felsineum</name>
    <dbReference type="NCBI Taxonomy" id="36839"/>
    <lineage>
        <taxon>Bacteria</taxon>
        <taxon>Bacillati</taxon>
        <taxon>Bacillota</taxon>
        <taxon>Clostridia</taxon>
        <taxon>Eubacteriales</taxon>
        <taxon>Clostridiaceae</taxon>
        <taxon>Clostridium</taxon>
    </lineage>
</organism>
<evidence type="ECO:0000313" key="1">
    <source>
        <dbReference type="EMBL" id="URZ11392.1"/>
    </source>
</evidence>
<dbReference type="STRING" id="84029.CROST_36850"/>
<sequence length="136" mass="15739">MSFKDKLIESSRDNFFRKYGDRFTNVQGNVLSVKVERKSILWIFNKLIATIIIKPDRSKTVLKCVYKTHKFFKKPTFLNIFQGNLVIVQGLKPKKNSKKPNEAFSVMNIRNLSTKSDLVKVDDGGVKTTKKVQRIK</sequence>
<dbReference type="RefSeq" id="WP_077832715.1">
    <property type="nucleotide sequence ID" value="NZ_CP096983.1"/>
</dbReference>
<reference evidence="1 2" key="1">
    <citation type="submission" date="2022-04" db="EMBL/GenBank/DDBJ databases">
        <title>Genome sequence of C. roseum typestrain.</title>
        <authorList>
            <person name="Poehlein A."/>
            <person name="Schoch T."/>
            <person name="Duerre P."/>
            <person name="Daniel R."/>
        </authorList>
    </citation>
    <scope>NUCLEOTIDE SEQUENCE [LARGE SCALE GENOMIC DNA]</scope>
    <source>
        <strain evidence="1 2">DSM 7320</strain>
    </source>
</reference>
<dbReference type="Proteomes" id="UP000190951">
    <property type="component" value="Chromosome"/>
</dbReference>
<accession>A0A1S8MDH2</accession>
<protein>
    <submittedName>
        <fullName evidence="1">Uncharacterized protein</fullName>
    </submittedName>
</protein>